<reference evidence="1" key="2">
    <citation type="submission" date="2018-05" db="EMBL/GenBank/DDBJ databases">
        <title>OpunRS2 (Oryza punctata Reference Sequence Version 2).</title>
        <authorList>
            <person name="Zhang J."/>
            <person name="Kudrna D."/>
            <person name="Lee S."/>
            <person name="Talag J."/>
            <person name="Welchert J."/>
            <person name="Wing R.A."/>
        </authorList>
    </citation>
    <scope>NUCLEOTIDE SEQUENCE [LARGE SCALE GENOMIC DNA]</scope>
</reference>
<dbReference type="Proteomes" id="UP000026962">
    <property type="component" value="Chromosome 5"/>
</dbReference>
<dbReference type="AlphaFoldDB" id="A0A0E0KZI3"/>
<dbReference type="Pfam" id="PF03140">
    <property type="entry name" value="DUF247"/>
    <property type="match status" value="1"/>
</dbReference>
<keyword evidence="2" id="KW-1185">Reference proteome</keyword>
<dbReference type="EnsemblPlants" id="OPUNC05G05820.1">
    <property type="protein sequence ID" value="OPUNC05G05820.1"/>
    <property type="gene ID" value="OPUNC05G05820"/>
</dbReference>
<sequence>MDLQNFPVEREKNGTAWTIYLGGFNKFLMHEPHRRMDFSSHAKTLEGDLSLRHQRVTGTNEIQQINAGKQNAIKSNPLKHEIVNDTHSREEYFSSYAQKSVNVREGNANIRKTLSGSANGIYEEVVSKIPNKMETTDACLSSIAQCLEQHVHYHPKAIQESNRPKDFDHLLHVPSSNQDECHSDTAHYFHHFLQLGQDYLNLVYKQEAANFSLSQNGHFPYQWRRATQYHEAGIKFRRRAYFKCRPHSLLDIKFRDAVLEIPFLFVDESTSSLFRNLIALEQTSLKVGNDVTTYILFFFALPPYANEFTLFASSSGTKDSFSEGKAYAIARPLFHPPYITPCAGHASIDMKGEIFC</sequence>
<evidence type="ECO:0000313" key="2">
    <source>
        <dbReference type="Proteomes" id="UP000026962"/>
    </source>
</evidence>
<dbReference type="InterPro" id="IPR004158">
    <property type="entry name" value="DUF247_pln"/>
</dbReference>
<organism evidence="1">
    <name type="scientific">Oryza punctata</name>
    <name type="common">Red rice</name>
    <dbReference type="NCBI Taxonomy" id="4537"/>
    <lineage>
        <taxon>Eukaryota</taxon>
        <taxon>Viridiplantae</taxon>
        <taxon>Streptophyta</taxon>
        <taxon>Embryophyta</taxon>
        <taxon>Tracheophyta</taxon>
        <taxon>Spermatophyta</taxon>
        <taxon>Magnoliopsida</taxon>
        <taxon>Liliopsida</taxon>
        <taxon>Poales</taxon>
        <taxon>Poaceae</taxon>
        <taxon>BOP clade</taxon>
        <taxon>Oryzoideae</taxon>
        <taxon>Oryzeae</taxon>
        <taxon>Oryzinae</taxon>
        <taxon>Oryza</taxon>
    </lineage>
</organism>
<dbReference type="Gramene" id="OPUNC05G05820.1">
    <property type="protein sequence ID" value="OPUNC05G05820.1"/>
    <property type="gene ID" value="OPUNC05G05820"/>
</dbReference>
<accession>A0A0E0KZI3</accession>
<proteinExistence type="predicted"/>
<dbReference type="HOGENOM" id="CLU_779346_0_0_1"/>
<dbReference type="eggNOG" id="ENOG502RY48">
    <property type="taxonomic scope" value="Eukaryota"/>
</dbReference>
<dbReference type="PANTHER" id="PTHR31170:SF18">
    <property type="entry name" value="(WILD MALAYSIAN BANANA) HYPOTHETICAL PROTEIN"/>
    <property type="match status" value="1"/>
</dbReference>
<name>A0A0E0KZI3_ORYPU</name>
<reference evidence="1" key="1">
    <citation type="submission" date="2015-04" db="UniProtKB">
        <authorList>
            <consortium name="EnsemblPlants"/>
        </authorList>
    </citation>
    <scope>IDENTIFICATION</scope>
</reference>
<protein>
    <submittedName>
        <fullName evidence="1">Uncharacterized protein</fullName>
    </submittedName>
</protein>
<dbReference type="STRING" id="4537.A0A0E0KZI3"/>
<dbReference type="PANTHER" id="PTHR31170">
    <property type="entry name" value="BNAC04G53230D PROTEIN"/>
    <property type="match status" value="1"/>
</dbReference>
<evidence type="ECO:0000313" key="1">
    <source>
        <dbReference type="EnsemblPlants" id="OPUNC05G05820.1"/>
    </source>
</evidence>